<evidence type="ECO:0000313" key="1">
    <source>
        <dbReference type="EMBL" id="ROT38325.1"/>
    </source>
</evidence>
<evidence type="ECO:0000313" key="2">
    <source>
        <dbReference type="Proteomes" id="UP000272025"/>
    </source>
</evidence>
<dbReference type="EMBL" id="ML119056">
    <property type="protein sequence ID" value="ROT38325.1"/>
    <property type="molecule type" value="Genomic_DNA"/>
</dbReference>
<proteinExistence type="predicted"/>
<protein>
    <submittedName>
        <fullName evidence="1">Uncharacterized protein</fullName>
    </submittedName>
</protein>
<dbReference type="RefSeq" id="XP_028466131.1">
    <property type="nucleotide sequence ID" value="XM_028607099.1"/>
</dbReference>
<organism evidence="1 2">
    <name type="scientific">Sodiomyces alkalinus (strain CBS 110278 / VKM F-3762 / F11)</name>
    <name type="common">Alkaliphilic filamentous fungus</name>
    <dbReference type="NCBI Taxonomy" id="1314773"/>
    <lineage>
        <taxon>Eukaryota</taxon>
        <taxon>Fungi</taxon>
        <taxon>Dikarya</taxon>
        <taxon>Ascomycota</taxon>
        <taxon>Pezizomycotina</taxon>
        <taxon>Sordariomycetes</taxon>
        <taxon>Hypocreomycetidae</taxon>
        <taxon>Glomerellales</taxon>
        <taxon>Plectosphaerellaceae</taxon>
        <taxon>Sodiomyces</taxon>
    </lineage>
</organism>
<dbReference type="AlphaFoldDB" id="A0A3N2PV07"/>
<keyword evidence="2" id="KW-1185">Reference proteome</keyword>
<dbReference type="GeneID" id="39575577"/>
<sequence>MANLPMSSYTFVLLFRSFSVNFLFGGKQPSSAAGHPSHPHIFCSNVLFLTLSAWRWGLALGFSWRGDTTCYKGGES</sequence>
<gene>
    <name evidence="1" type="ORF">SODALDRAFT_186515</name>
</gene>
<dbReference type="Proteomes" id="UP000272025">
    <property type="component" value="Unassembled WGS sequence"/>
</dbReference>
<reference evidence="1 2" key="1">
    <citation type="journal article" date="2018" name="Mol. Ecol.">
        <title>The obligate alkalophilic soda-lake fungus Sodiomyces alkalinus has shifted to a protein diet.</title>
        <authorList>
            <person name="Grum-Grzhimaylo A.A."/>
            <person name="Falkoski D.L."/>
            <person name="van den Heuvel J."/>
            <person name="Valero-Jimenez C.A."/>
            <person name="Min B."/>
            <person name="Choi I.G."/>
            <person name="Lipzen A."/>
            <person name="Daum C.G."/>
            <person name="Aanen D.K."/>
            <person name="Tsang A."/>
            <person name="Henrissat B."/>
            <person name="Bilanenko E.N."/>
            <person name="de Vries R.P."/>
            <person name="van Kan J.A.L."/>
            <person name="Grigoriev I.V."/>
            <person name="Debets A.J.M."/>
        </authorList>
    </citation>
    <scope>NUCLEOTIDE SEQUENCE [LARGE SCALE GENOMIC DNA]</scope>
    <source>
        <strain evidence="1 2">F11</strain>
    </source>
</reference>
<accession>A0A3N2PV07</accession>
<name>A0A3N2PV07_SODAK</name>